<keyword evidence="4" id="KW-1185">Reference proteome</keyword>
<accession>A0AAD1UTU1</accession>
<dbReference type="PANTHER" id="PTHR19308">
    <property type="entry name" value="PHOSPHATIDYLCHOLINE TRANSFER PROTEIN"/>
    <property type="match status" value="1"/>
</dbReference>
<dbReference type="GO" id="GO:0005737">
    <property type="term" value="C:cytoplasm"/>
    <property type="evidence" value="ECO:0007669"/>
    <property type="project" value="UniProtKB-ARBA"/>
</dbReference>
<protein>
    <recommendedName>
        <fullName evidence="2">START domain-containing protein</fullName>
    </recommendedName>
</protein>
<gene>
    <name evidence="3" type="ORF">ECRASSUSDP1_LOCUS13059</name>
</gene>
<evidence type="ECO:0000256" key="1">
    <source>
        <dbReference type="SAM" id="MobiDB-lite"/>
    </source>
</evidence>
<feature type="compositionally biased region" description="Basic residues" evidence="1">
    <location>
        <begin position="70"/>
        <end position="83"/>
    </location>
</feature>
<dbReference type="PROSITE" id="PS50848">
    <property type="entry name" value="START"/>
    <property type="match status" value="1"/>
</dbReference>
<dbReference type="CDD" id="cd00177">
    <property type="entry name" value="START"/>
    <property type="match status" value="1"/>
</dbReference>
<organism evidence="3 4">
    <name type="scientific">Euplotes crassus</name>
    <dbReference type="NCBI Taxonomy" id="5936"/>
    <lineage>
        <taxon>Eukaryota</taxon>
        <taxon>Sar</taxon>
        <taxon>Alveolata</taxon>
        <taxon>Ciliophora</taxon>
        <taxon>Intramacronucleata</taxon>
        <taxon>Spirotrichea</taxon>
        <taxon>Hypotrichia</taxon>
        <taxon>Euplotida</taxon>
        <taxon>Euplotidae</taxon>
        <taxon>Moneuplotes</taxon>
    </lineage>
</organism>
<dbReference type="InterPro" id="IPR002913">
    <property type="entry name" value="START_lipid-bd_dom"/>
</dbReference>
<dbReference type="InterPro" id="IPR051213">
    <property type="entry name" value="START_lipid_transfer"/>
</dbReference>
<dbReference type="GO" id="GO:0008289">
    <property type="term" value="F:lipid binding"/>
    <property type="evidence" value="ECO:0007669"/>
    <property type="project" value="InterPro"/>
</dbReference>
<dbReference type="Proteomes" id="UP001295684">
    <property type="component" value="Unassembled WGS sequence"/>
</dbReference>
<dbReference type="InterPro" id="IPR023393">
    <property type="entry name" value="START-like_dom_sf"/>
</dbReference>
<dbReference type="PANTHER" id="PTHR19308:SF14">
    <property type="entry name" value="START DOMAIN-CONTAINING PROTEIN"/>
    <property type="match status" value="1"/>
</dbReference>
<evidence type="ECO:0000259" key="2">
    <source>
        <dbReference type="PROSITE" id="PS50848"/>
    </source>
</evidence>
<sequence>MGNTCTCDPKNDQQETKVTRRRDVKDKSQKHKKKVKSGKGIPSYTDNFTLESNEESPKTAKSGRKSSQSSKKKRKKCKNRGSKQKSVLKDSSLQVISSNSHEDSNKVSTVQTTQNTLTGQPDFEIAENLENLSEIDEGLDANELALDGTESKKYTKTAYEKAEIMHAWITDKVWKKNKTKKGVTLMTAKGDNGGFANYQTTVINAPMDRCVELIQDFDNHYKANQKLEEVKVLEELDGPDGKYIQNALVQARYMKGNFVIKAREFILYKGLISPKNDERIIVIYSVEHPDAPRNKKKIRGEYEGMYWFKKISEDQTELQIVSEFKLGGSIPNIVINMVQGQNIEETIYFKKIMESA</sequence>
<reference evidence="3" key="1">
    <citation type="submission" date="2023-07" db="EMBL/GenBank/DDBJ databases">
        <authorList>
            <consortium name="AG Swart"/>
            <person name="Singh M."/>
            <person name="Singh A."/>
            <person name="Seah K."/>
            <person name="Emmerich C."/>
        </authorList>
    </citation>
    <scope>NUCLEOTIDE SEQUENCE</scope>
    <source>
        <strain evidence="3">DP1</strain>
    </source>
</reference>
<name>A0AAD1UTU1_EUPCR</name>
<dbReference type="Gene3D" id="3.30.530.20">
    <property type="match status" value="1"/>
</dbReference>
<comment type="caution">
    <text evidence="3">The sequence shown here is derived from an EMBL/GenBank/DDBJ whole genome shotgun (WGS) entry which is preliminary data.</text>
</comment>
<dbReference type="SUPFAM" id="SSF55961">
    <property type="entry name" value="Bet v1-like"/>
    <property type="match status" value="1"/>
</dbReference>
<feature type="compositionally biased region" description="Polar residues" evidence="1">
    <location>
        <begin position="89"/>
        <end position="99"/>
    </location>
</feature>
<evidence type="ECO:0000313" key="3">
    <source>
        <dbReference type="EMBL" id="CAI2371734.1"/>
    </source>
</evidence>
<feature type="domain" description="START" evidence="2">
    <location>
        <begin position="171"/>
        <end position="356"/>
    </location>
</feature>
<evidence type="ECO:0000313" key="4">
    <source>
        <dbReference type="Proteomes" id="UP001295684"/>
    </source>
</evidence>
<feature type="compositionally biased region" description="Basic and acidic residues" evidence="1">
    <location>
        <begin position="9"/>
        <end position="27"/>
    </location>
</feature>
<proteinExistence type="predicted"/>
<feature type="region of interest" description="Disordered" evidence="1">
    <location>
        <begin position="1"/>
        <end position="115"/>
    </location>
</feature>
<feature type="compositionally biased region" description="Basic residues" evidence="1">
    <location>
        <begin position="28"/>
        <end position="37"/>
    </location>
</feature>
<dbReference type="EMBL" id="CAMPGE010012982">
    <property type="protein sequence ID" value="CAI2371734.1"/>
    <property type="molecule type" value="Genomic_DNA"/>
</dbReference>
<dbReference type="Pfam" id="PF01852">
    <property type="entry name" value="START"/>
    <property type="match status" value="1"/>
</dbReference>
<feature type="compositionally biased region" description="Polar residues" evidence="1">
    <location>
        <begin position="106"/>
        <end position="115"/>
    </location>
</feature>
<dbReference type="AlphaFoldDB" id="A0AAD1UTU1"/>